<name>A0ABD1L0F3_9FABA</name>
<organism evidence="1 2">
    <name type="scientific">Flemingia macrophylla</name>
    <dbReference type="NCBI Taxonomy" id="520843"/>
    <lineage>
        <taxon>Eukaryota</taxon>
        <taxon>Viridiplantae</taxon>
        <taxon>Streptophyta</taxon>
        <taxon>Embryophyta</taxon>
        <taxon>Tracheophyta</taxon>
        <taxon>Spermatophyta</taxon>
        <taxon>Magnoliopsida</taxon>
        <taxon>eudicotyledons</taxon>
        <taxon>Gunneridae</taxon>
        <taxon>Pentapetalae</taxon>
        <taxon>rosids</taxon>
        <taxon>fabids</taxon>
        <taxon>Fabales</taxon>
        <taxon>Fabaceae</taxon>
        <taxon>Papilionoideae</taxon>
        <taxon>50 kb inversion clade</taxon>
        <taxon>NPAAA clade</taxon>
        <taxon>indigoferoid/millettioid clade</taxon>
        <taxon>Phaseoleae</taxon>
        <taxon>Flemingia</taxon>
    </lineage>
</organism>
<sequence length="62" mass="7175">MEFWLSAPLAYPFVGCTFYGYVSHLLTQQPPDPWTPRTLGSKMEMFPLPNQLFNTSLPFLLH</sequence>
<dbReference type="AlphaFoldDB" id="A0ABD1L0F3"/>
<dbReference type="EMBL" id="JBGMDY010000011">
    <property type="protein sequence ID" value="KAL2316997.1"/>
    <property type="molecule type" value="Genomic_DNA"/>
</dbReference>
<accession>A0ABD1L0F3</accession>
<proteinExistence type="predicted"/>
<evidence type="ECO:0000313" key="2">
    <source>
        <dbReference type="Proteomes" id="UP001603857"/>
    </source>
</evidence>
<gene>
    <name evidence="1" type="ORF">Fmac_030873</name>
</gene>
<protein>
    <submittedName>
        <fullName evidence="1">Uncharacterized protein</fullName>
    </submittedName>
</protein>
<keyword evidence="2" id="KW-1185">Reference proteome</keyword>
<evidence type="ECO:0000313" key="1">
    <source>
        <dbReference type="EMBL" id="KAL2316997.1"/>
    </source>
</evidence>
<reference evidence="1 2" key="1">
    <citation type="submission" date="2024-08" db="EMBL/GenBank/DDBJ databases">
        <title>Insights into the chromosomal genome structure of Flemingia macrophylla.</title>
        <authorList>
            <person name="Ding Y."/>
            <person name="Zhao Y."/>
            <person name="Bi W."/>
            <person name="Wu M."/>
            <person name="Zhao G."/>
            <person name="Gong Y."/>
            <person name="Li W."/>
            <person name="Zhang P."/>
        </authorList>
    </citation>
    <scope>NUCLEOTIDE SEQUENCE [LARGE SCALE GENOMIC DNA]</scope>
    <source>
        <strain evidence="1">DYQJB</strain>
        <tissue evidence="1">Leaf</tissue>
    </source>
</reference>
<dbReference type="Proteomes" id="UP001603857">
    <property type="component" value="Unassembled WGS sequence"/>
</dbReference>
<comment type="caution">
    <text evidence="1">The sequence shown here is derived from an EMBL/GenBank/DDBJ whole genome shotgun (WGS) entry which is preliminary data.</text>
</comment>